<name>A0A5B7GHY4_PORTR</name>
<feature type="compositionally biased region" description="Polar residues" evidence="1">
    <location>
        <begin position="26"/>
        <end position="35"/>
    </location>
</feature>
<dbReference type="Proteomes" id="UP000324222">
    <property type="component" value="Unassembled WGS sequence"/>
</dbReference>
<feature type="region of interest" description="Disordered" evidence="1">
    <location>
        <begin position="1"/>
        <end position="51"/>
    </location>
</feature>
<sequence>MIFGMKEKKNPNKFTREREERELSKTVIQRVQDSTQELDQEEDTVNGIGDQ</sequence>
<comment type="caution">
    <text evidence="2">The sequence shown here is derived from an EMBL/GenBank/DDBJ whole genome shotgun (WGS) entry which is preliminary data.</text>
</comment>
<feature type="compositionally biased region" description="Basic and acidic residues" evidence="1">
    <location>
        <begin position="1"/>
        <end position="24"/>
    </location>
</feature>
<dbReference type="AlphaFoldDB" id="A0A5B7GHY4"/>
<keyword evidence="3" id="KW-1185">Reference proteome</keyword>
<protein>
    <submittedName>
        <fullName evidence="2">Uncharacterized protein</fullName>
    </submittedName>
</protein>
<evidence type="ECO:0000313" key="3">
    <source>
        <dbReference type="Proteomes" id="UP000324222"/>
    </source>
</evidence>
<organism evidence="2 3">
    <name type="scientific">Portunus trituberculatus</name>
    <name type="common">Swimming crab</name>
    <name type="synonym">Neptunus trituberculatus</name>
    <dbReference type="NCBI Taxonomy" id="210409"/>
    <lineage>
        <taxon>Eukaryota</taxon>
        <taxon>Metazoa</taxon>
        <taxon>Ecdysozoa</taxon>
        <taxon>Arthropoda</taxon>
        <taxon>Crustacea</taxon>
        <taxon>Multicrustacea</taxon>
        <taxon>Malacostraca</taxon>
        <taxon>Eumalacostraca</taxon>
        <taxon>Eucarida</taxon>
        <taxon>Decapoda</taxon>
        <taxon>Pleocyemata</taxon>
        <taxon>Brachyura</taxon>
        <taxon>Eubrachyura</taxon>
        <taxon>Portunoidea</taxon>
        <taxon>Portunidae</taxon>
        <taxon>Portuninae</taxon>
        <taxon>Portunus</taxon>
    </lineage>
</organism>
<evidence type="ECO:0000256" key="1">
    <source>
        <dbReference type="SAM" id="MobiDB-lite"/>
    </source>
</evidence>
<reference evidence="2 3" key="1">
    <citation type="submission" date="2019-05" db="EMBL/GenBank/DDBJ databases">
        <title>Another draft genome of Portunus trituberculatus and its Hox gene families provides insights of decapod evolution.</title>
        <authorList>
            <person name="Jeong J.-H."/>
            <person name="Song I."/>
            <person name="Kim S."/>
            <person name="Choi T."/>
            <person name="Kim D."/>
            <person name="Ryu S."/>
            <person name="Kim W."/>
        </authorList>
    </citation>
    <scope>NUCLEOTIDE SEQUENCE [LARGE SCALE GENOMIC DNA]</scope>
    <source>
        <tissue evidence="2">Muscle</tissue>
    </source>
</reference>
<accession>A0A5B7GHY4</accession>
<gene>
    <name evidence="2" type="ORF">E2C01_053919</name>
</gene>
<evidence type="ECO:0000313" key="2">
    <source>
        <dbReference type="EMBL" id="MPC59890.1"/>
    </source>
</evidence>
<dbReference type="EMBL" id="VSRR010016959">
    <property type="protein sequence ID" value="MPC59890.1"/>
    <property type="molecule type" value="Genomic_DNA"/>
</dbReference>
<proteinExistence type="predicted"/>